<reference evidence="2 3" key="1">
    <citation type="submission" date="2021-01" db="EMBL/GenBank/DDBJ databases">
        <title>Whole genome shotgun sequence of Verrucosispora gifhornensis NBRC 16317.</title>
        <authorList>
            <person name="Komaki H."/>
            <person name="Tamura T."/>
        </authorList>
    </citation>
    <scope>NUCLEOTIDE SEQUENCE [LARGE SCALE GENOMIC DNA]</scope>
    <source>
        <strain evidence="2 3">NBRC 16317</strain>
    </source>
</reference>
<dbReference type="InterPro" id="IPR029044">
    <property type="entry name" value="Nucleotide-diphossugar_trans"/>
</dbReference>
<evidence type="ECO:0000313" key="3">
    <source>
        <dbReference type="Proteomes" id="UP000647860"/>
    </source>
</evidence>
<organism evidence="2 3">
    <name type="scientific">Micromonospora gifhornensis</name>
    <dbReference type="NCBI Taxonomy" id="84594"/>
    <lineage>
        <taxon>Bacteria</taxon>
        <taxon>Bacillati</taxon>
        <taxon>Actinomycetota</taxon>
        <taxon>Actinomycetes</taxon>
        <taxon>Micromonosporales</taxon>
        <taxon>Micromonosporaceae</taxon>
        <taxon>Micromonospora</taxon>
    </lineage>
</organism>
<dbReference type="EMBL" id="BOPA01000025">
    <property type="protein sequence ID" value="GIJ16987.1"/>
    <property type="molecule type" value="Genomic_DNA"/>
</dbReference>
<keyword evidence="3" id="KW-1185">Reference proteome</keyword>
<dbReference type="GO" id="GO:0016740">
    <property type="term" value="F:transferase activity"/>
    <property type="evidence" value="ECO:0007669"/>
    <property type="project" value="UniProtKB-KW"/>
</dbReference>
<dbReference type="Gene3D" id="3.90.550.10">
    <property type="entry name" value="Spore Coat Polysaccharide Biosynthesis Protein SpsA, Chain A"/>
    <property type="match status" value="1"/>
</dbReference>
<comment type="caution">
    <text evidence="2">The sequence shown here is derived from an EMBL/GenBank/DDBJ whole genome shotgun (WGS) entry which is preliminary data.</text>
</comment>
<dbReference type="SUPFAM" id="SSF53448">
    <property type="entry name" value="Nucleotide-diphospho-sugar transferases"/>
    <property type="match status" value="1"/>
</dbReference>
<evidence type="ECO:0000259" key="1">
    <source>
        <dbReference type="Pfam" id="PF00535"/>
    </source>
</evidence>
<name>A0ABQ4IGI8_9ACTN</name>
<sequence length="290" mass="30497">MSMLGISIVNYFGADDVAELVHTVLARHAGSDLPVAVAIVDNSDQRQELDEVAEQARRHGLTSRVFHGHGNVGYAAGNNLAARWLLEIGAEVIWVLNPDTRVVGGALSCALDVLDVGDRVIAATSSGTDRAGPADLGALDLWTGRSGHPPSDGQVSTRRLCYVAGHSMIITAKAYEELAGFSEDFFLFYEEADLAVRAAQLGIPLTAVPDLRVAHAGGAATGATSDLRAKSLVTYFHASRSCMIFFRKHHRHRVPLVAAARLGYAAKALLVAGPAAGAAVVRGTVAGLRA</sequence>
<feature type="domain" description="Glycosyltransferase 2-like" evidence="1">
    <location>
        <begin position="8"/>
        <end position="122"/>
    </location>
</feature>
<accession>A0ABQ4IGI8</accession>
<dbReference type="PANTHER" id="PTHR43179">
    <property type="entry name" value="RHAMNOSYLTRANSFERASE WBBL"/>
    <property type="match status" value="1"/>
</dbReference>
<dbReference type="InterPro" id="IPR001173">
    <property type="entry name" value="Glyco_trans_2-like"/>
</dbReference>
<protein>
    <submittedName>
        <fullName evidence="2">Glycosyl transferase</fullName>
    </submittedName>
</protein>
<proteinExistence type="predicted"/>
<dbReference type="Proteomes" id="UP000647860">
    <property type="component" value="Unassembled WGS sequence"/>
</dbReference>
<keyword evidence="2" id="KW-0808">Transferase</keyword>
<dbReference type="Pfam" id="PF00535">
    <property type="entry name" value="Glycos_transf_2"/>
    <property type="match status" value="1"/>
</dbReference>
<dbReference type="RefSeq" id="WP_204291827.1">
    <property type="nucleotide sequence ID" value="NZ_BAAAGZ010000062.1"/>
</dbReference>
<dbReference type="PANTHER" id="PTHR43179:SF11">
    <property type="entry name" value="GLYCOSYL TRANSFERASE"/>
    <property type="match status" value="1"/>
</dbReference>
<evidence type="ECO:0000313" key="2">
    <source>
        <dbReference type="EMBL" id="GIJ16987.1"/>
    </source>
</evidence>
<gene>
    <name evidence="2" type="ORF">Vgi01_36710</name>
</gene>